<organism evidence="1 2">
    <name type="scientific">Porcisia hertigi</name>
    <dbReference type="NCBI Taxonomy" id="2761500"/>
    <lineage>
        <taxon>Eukaryota</taxon>
        <taxon>Discoba</taxon>
        <taxon>Euglenozoa</taxon>
        <taxon>Kinetoplastea</taxon>
        <taxon>Metakinetoplastina</taxon>
        <taxon>Trypanosomatida</taxon>
        <taxon>Trypanosomatidae</taxon>
        <taxon>Leishmaniinae</taxon>
        <taxon>Porcisia</taxon>
    </lineage>
</organism>
<dbReference type="RefSeq" id="XP_067754136.1">
    <property type="nucleotide sequence ID" value="XM_067897979.1"/>
</dbReference>
<dbReference type="KEGG" id="phet:94288056"/>
<accession>A0A836HJ18</accession>
<evidence type="ECO:0008006" key="3">
    <source>
        <dbReference type="Google" id="ProtNLM"/>
    </source>
</evidence>
<reference evidence="1 2" key="1">
    <citation type="submission" date="2021-02" db="EMBL/GenBank/DDBJ databases">
        <title>Porcisia hertigi Genome sequencing and assembly.</title>
        <authorList>
            <person name="Almutairi H."/>
            <person name="Gatherer D."/>
        </authorList>
    </citation>
    <scope>NUCLEOTIDE SEQUENCE [LARGE SCALE GENOMIC DNA]</scope>
    <source>
        <strain evidence="1 2">C119</strain>
    </source>
</reference>
<sequence length="348" mass="41576">MQLQGASWPRQLDAFFAIPELDWARHGEYSSSAARYARLLEEDMPQDAALRTDVLTSSGGLAVKGDFRPVEHQSRDALCAGLQRLSANAHRVVAERWFLRWGLYAVRRAALRRIQRRVRFVLWHRVGARCFSWWRLVTERRLSREVLHQEADLREGLTLLEGICRVAWGRWRRWASAHARQRSIAMRLGLMNRQRHGYLRFRTWTSHWRQCRQLQALEQIRFSAERSLAYFALIRWRLHTLEDYLAFPLQVRTAQGLATAVFRAWQRRAQTALDLKCIYKEVLYHLARSSFDRWKRWRRRRLQAALLREANAARLRLRIFLHWAWHHQLRALDYERCVGKCSLPRLFS</sequence>
<comment type="caution">
    <text evidence="1">The sequence shown here is derived from an EMBL/GenBank/DDBJ whole genome shotgun (WGS) entry which is preliminary data.</text>
</comment>
<gene>
    <name evidence="1" type="ORF">JKF63_01936</name>
</gene>
<dbReference type="GeneID" id="94288056"/>
<proteinExistence type="predicted"/>
<dbReference type="EMBL" id="JAFJZO010000034">
    <property type="protein sequence ID" value="KAG5494101.1"/>
    <property type="molecule type" value="Genomic_DNA"/>
</dbReference>
<dbReference type="AlphaFoldDB" id="A0A836HJ18"/>
<dbReference type="OrthoDB" id="265928at2759"/>
<protein>
    <recommendedName>
        <fullName evidence="3">Sfi1 spindle body domain-containing protein</fullName>
    </recommendedName>
</protein>
<evidence type="ECO:0000313" key="1">
    <source>
        <dbReference type="EMBL" id="KAG5494101.1"/>
    </source>
</evidence>
<keyword evidence="2" id="KW-1185">Reference proteome</keyword>
<evidence type="ECO:0000313" key="2">
    <source>
        <dbReference type="Proteomes" id="UP000674318"/>
    </source>
</evidence>
<name>A0A836HJ18_9TRYP</name>
<dbReference type="Proteomes" id="UP000674318">
    <property type="component" value="Unassembled WGS sequence"/>
</dbReference>